<sequence length="156" mass="18034">MHIDPLSKGNLSLSVRVSPKVLTPNESFNIAVRLRNIGNTSVRVVSPVWMASLHIAVYFENGTRIKYAGPRPSFLPLTNENLKILQPGEEIANIYEFSWDAKPGRGGVKDWYFPWKGKYKVVITYNPNLEYSKITLPYWREKILKAEDWFEVRFSD</sequence>
<dbReference type="OrthoDB" id="101701at2157"/>
<dbReference type="KEGG" id="ths:TES1_1192"/>
<evidence type="ECO:0000313" key="1">
    <source>
        <dbReference type="EMBL" id="AHF80574.1"/>
    </source>
</evidence>
<evidence type="ECO:0008006" key="3">
    <source>
        <dbReference type="Google" id="ProtNLM"/>
    </source>
</evidence>
<dbReference type="GeneID" id="24907918"/>
<name>W0I3G6_9EURY</name>
<accession>W0I3G6</accession>
<gene>
    <name evidence="1" type="ORF">TES1_1192</name>
</gene>
<dbReference type="AlphaFoldDB" id="W0I3G6"/>
<keyword evidence="2" id="KW-1185">Reference proteome</keyword>
<dbReference type="RefSeq" id="WP_042681171.1">
    <property type="nucleotide sequence ID" value="NZ_CP006965.1"/>
</dbReference>
<organism evidence="1 2">
    <name type="scientific">Thermococcus paralvinellae</name>
    <dbReference type="NCBI Taxonomy" id="582419"/>
    <lineage>
        <taxon>Archaea</taxon>
        <taxon>Methanobacteriati</taxon>
        <taxon>Methanobacteriota</taxon>
        <taxon>Thermococci</taxon>
        <taxon>Thermococcales</taxon>
        <taxon>Thermococcaceae</taxon>
        <taxon>Thermococcus</taxon>
    </lineage>
</organism>
<dbReference type="EMBL" id="CP006965">
    <property type="protein sequence ID" value="AHF80574.1"/>
    <property type="molecule type" value="Genomic_DNA"/>
</dbReference>
<evidence type="ECO:0000313" key="2">
    <source>
        <dbReference type="Proteomes" id="UP000019027"/>
    </source>
</evidence>
<protein>
    <recommendedName>
        <fullName evidence="3">Intracellular proteinase inhibitor BsuPI domain-containing protein</fullName>
    </recommendedName>
</protein>
<dbReference type="HOGENOM" id="CLU_1792220_0_0_2"/>
<proteinExistence type="predicted"/>
<dbReference type="Proteomes" id="UP000019027">
    <property type="component" value="Chromosome"/>
</dbReference>
<reference evidence="1 2" key="1">
    <citation type="journal article" date="2014" name="Int. J. Syst. Evol. Microbiol.">
        <title>Thermococcus paralvinellae sp. nov. and Thermococcus cleftensis sp. nov. of hyperthermophilic heterotrophs from deep-sea hydrothermal vents.</title>
        <authorList>
            <person name="Hensley S.A."/>
            <person name="Jung J.H."/>
            <person name="Park C.S."/>
            <person name="Holden J.F."/>
        </authorList>
    </citation>
    <scope>NUCLEOTIDE SEQUENCE [LARGE SCALE GENOMIC DNA]</scope>
    <source>
        <strain evidence="1 2">ES1</strain>
    </source>
</reference>